<dbReference type="SMART" id="SM00220">
    <property type="entry name" value="S_TKc"/>
    <property type="match status" value="1"/>
</dbReference>
<dbReference type="EC" id="2.7.11.1" evidence="2"/>
<protein>
    <recommendedName>
        <fullName evidence="2">non-specific serine/threonine protein kinase</fullName>
        <ecNumber evidence="2">2.7.11.1</ecNumber>
    </recommendedName>
</protein>
<dbReference type="PROSITE" id="PS00108">
    <property type="entry name" value="PROTEIN_KINASE_ST"/>
    <property type="match status" value="1"/>
</dbReference>
<sequence>MPEPKVTRPARQQRQAKLDAKAKIKEQARNPDYNSHGQSPHTTNLNPGGDGDAPVPDPQERGAQAPAGPAAAGKAALAPAPLQLAEEAGKAHGRVNAAVKASPRAPAADVAAMAAKAAAVKHADGAEASEGPDAYPPPAKVSVGNSPIYIPEKKLGKGGFGQVWLGRRMVQRKKGADGGAILEGASATEVALKLEHKTSKGCTNGPPYEWHVYTQLGDSYGVPKVHYKGQQDDFYIMVMDLLGPSLWDVWNQHYQHLSEGYAACVAVEALNILQSLHNKGYVHGDVKPENFLLGAPGSGREKRLFLVDLGLATRWKERGQHVRYDQRPDDFRGTVRYASVHAHLGRTTSRRDDLESLAYTLLFLLKGRLPWQGFQGANKGFQVCRKKMGTGAELLCQRVHPAFQELTDAVINLKFEEEPPYQRFMSMFEPLLNVPEHPLQVEMPPSKVGQKRGRSQFDPADADAPAVVKRVRSGQAAQQWITVHTRAPPMKQRYHYNVSTQRLLVHVQKGWEDSLFVTSVASCDDLWAIVMDAGTEYTQQIYKVHPNSFLPKEWIMEKWEEGFYITSVAGSDSNNSLVVMSKGARFSQQSYKVSDSFPFEWIKKKWKEGFFVTAMATSSSQWAVVMSRTSSFIDQAVELDFQYPSEGIHKRWDGGYRITCCAATHDQAAFILSRLRKPPEDETQETLRTTSFPTTHIKEKWDNNLYIMALAYGKTVS</sequence>
<organism evidence="5">
    <name type="scientific">Chlamydomonas euryale</name>
    <dbReference type="NCBI Taxonomy" id="1486919"/>
    <lineage>
        <taxon>Eukaryota</taxon>
        <taxon>Viridiplantae</taxon>
        <taxon>Chlorophyta</taxon>
        <taxon>core chlorophytes</taxon>
        <taxon>Chlorophyceae</taxon>
        <taxon>CS clade</taxon>
        <taxon>Chlamydomonadales</taxon>
        <taxon>Chlamydomonadaceae</taxon>
        <taxon>Chlamydomonas</taxon>
    </lineage>
</organism>
<accession>A0A7R9VKZ0</accession>
<proteinExistence type="inferred from homology"/>
<feature type="domain" description="Protein kinase" evidence="4">
    <location>
        <begin position="149"/>
        <end position="432"/>
    </location>
</feature>
<evidence type="ECO:0000256" key="3">
    <source>
        <dbReference type="SAM" id="MobiDB-lite"/>
    </source>
</evidence>
<dbReference type="SUPFAM" id="SSF56112">
    <property type="entry name" value="Protein kinase-like (PK-like)"/>
    <property type="match status" value="1"/>
</dbReference>
<dbReference type="InterPro" id="IPR000719">
    <property type="entry name" value="Prot_kinase_dom"/>
</dbReference>
<reference evidence="5" key="1">
    <citation type="submission" date="2021-01" db="EMBL/GenBank/DDBJ databases">
        <authorList>
            <person name="Corre E."/>
            <person name="Pelletier E."/>
            <person name="Niang G."/>
            <person name="Scheremetjew M."/>
            <person name="Finn R."/>
            <person name="Kale V."/>
            <person name="Holt S."/>
            <person name="Cochrane G."/>
            <person name="Meng A."/>
            <person name="Brown T."/>
            <person name="Cohen L."/>
        </authorList>
    </citation>
    <scope>NUCLEOTIDE SEQUENCE</scope>
    <source>
        <strain evidence="5">CCMP219</strain>
    </source>
</reference>
<dbReference type="Pfam" id="PF00069">
    <property type="entry name" value="Pkinase"/>
    <property type="match status" value="1"/>
</dbReference>
<dbReference type="Pfam" id="PF24289">
    <property type="entry name" value="DUF7477"/>
    <property type="match status" value="1"/>
</dbReference>
<dbReference type="EMBL" id="HBEC01031669">
    <property type="protein sequence ID" value="CAD8298693.1"/>
    <property type="molecule type" value="Transcribed_RNA"/>
</dbReference>
<dbReference type="GO" id="GO:0004674">
    <property type="term" value="F:protein serine/threonine kinase activity"/>
    <property type="evidence" value="ECO:0007669"/>
    <property type="project" value="UniProtKB-EC"/>
</dbReference>
<dbReference type="AlphaFoldDB" id="A0A7R9VKZ0"/>
<evidence type="ECO:0000256" key="2">
    <source>
        <dbReference type="ARBA" id="ARBA00012513"/>
    </source>
</evidence>
<feature type="compositionally biased region" description="Basic and acidic residues" evidence="3">
    <location>
        <begin position="16"/>
        <end position="29"/>
    </location>
</feature>
<feature type="region of interest" description="Disordered" evidence="3">
    <location>
        <begin position="1"/>
        <end position="75"/>
    </location>
</feature>
<evidence type="ECO:0000256" key="1">
    <source>
        <dbReference type="ARBA" id="ARBA00005926"/>
    </source>
</evidence>
<dbReference type="GO" id="GO:0005524">
    <property type="term" value="F:ATP binding"/>
    <property type="evidence" value="ECO:0007669"/>
    <property type="project" value="InterPro"/>
</dbReference>
<name>A0A7R9VKZ0_9CHLO</name>
<dbReference type="InterPro" id="IPR008271">
    <property type="entry name" value="Ser/Thr_kinase_AS"/>
</dbReference>
<comment type="similarity">
    <text evidence="1">Belongs to the protein kinase superfamily. CK1 Ser/Thr protein kinase family. Casein kinase I subfamily.</text>
</comment>
<evidence type="ECO:0000313" key="5">
    <source>
        <dbReference type="EMBL" id="CAD8298693.1"/>
    </source>
</evidence>
<feature type="compositionally biased region" description="Low complexity" evidence="3">
    <location>
        <begin position="61"/>
        <end position="75"/>
    </location>
</feature>
<dbReference type="InterPro" id="IPR011009">
    <property type="entry name" value="Kinase-like_dom_sf"/>
</dbReference>
<gene>
    <name evidence="5" type="ORF">CEUR00632_LOCUS14694</name>
</gene>
<dbReference type="Gene3D" id="1.10.510.10">
    <property type="entry name" value="Transferase(Phosphotransferase) domain 1"/>
    <property type="match status" value="1"/>
</dbReference>
<feature type="compositionally biased region" description="Polar residues" evidence="3">
    <location>
        <begin position="32"/>
        <end position="46"/>
    </location>
</feature>
<dbReference type="CDD" id="cd14016">
    <property type="entry name" value="STKc_CK1"/>
    <property type="match status" value="1"/>
</dbReference>
<dbReference type="PROSITE" id="PS50011">
    <property type="entry name" value="PROTEIN_KINASE_DOM"/>
    <property type="match status" value="1"/>
</dbReference>
<dbReference type="PANTHER" id="PTHR11909">
    <property type="entry name" value="CASEIN KINASE-RELATED"/>
    <property type="match status" value="1"/>
</dbReference>
<evidence type="ECO:0000259" key="4">
    <source>
        <dbReference type="PROSITE" id="PS50011"/>
    </source>
</evidence>
<dbReference type="InterPro" id="IPR055900">
    <property type="entry name" value="DUF7477"/>
</dbReference>
<dbReference type="InterPro" id="IPR050235">
    <property type="entry name" value="CK1_Ser-Thr_kinase"/>
</dbReference>